<evidence type="ECO:0000259" key="1">
    <source>
        <dbReference type="PROSITE" id="PS51186"/>
    </source>
</evidence>
<dbReference type="InterPro" id="IPR045057">
    <property type="entry name" value="Gcn5-rel_NAT"/>
</dbReference>
<dbReference type="Pfam" id="PF14542">
    <property type="entry name" value="Acetyltransf_CG"/>
    <property type="match status" value="1"/>
</dbReference>
<gene>
    <name evidence="3" type="ORF">DT076_17505</name>
</gene>
<protein>
    <submittedName>
        <fullName evidence="3">N-acetyltransferase</fullName>
    </submittedName>
</protein>
<evidence type="ECO:0000313" key="4">
    <source>
        <dbReference type="Proteomes" id="UP000252770"/>
    </source>
</evidence>
<dbReference type="Gene3D" id="3.40.630.30">
    <property type="match status" value="1"/>
</dbReference>
<dbReference type="CDD" id="cd04301">
    <property type="entry name" value="NAT_SF"/>
    <property type="match status" value="1"/>
</dbReference>
<dbReference type="EMBL" id="QOUI01000013">
    <property type="protein sequence ID" value="RCK68180.1"/>
    <property type="molecule type" value="Genomic_DNA"/>
</dbReference>
<dbReference type="PROSITE" id="PS51186">
    <property type="entry name" value="GNAT"/>
    <property type="match status" value="1"/>
</dbReference>
<proteinExistence type="predicted"/>
<dbReference type="Proteomes" id="UP000252770">
    <property type="component" value="Unassembled WGS sequence"/>
</dbReference>
<dbReference type="PANTHER" id="PTHR31435">
    <property type="entry name" value="PROTEIN NATD1"/>
    <property type="match status" value="1"/>
</dbReference>
<dbReference type="SUPFAM" id="SSF55729">
    <property type="entry name" value="Acyl-CoA N-acyltransferases (Nat)"/>
    <property type="match status" value="1"/>
</dbReference>
<evidence type="ECO:0000259" key="2">
    <source>
        <dbReference type="PROSITE" id="PS51729"/>
    </source>
</evidence>
<comment type="caution">
    <text evidence="3">The sequence shown here is derived from an EMBL/GenBank/DDBJ whole genome shotgun (WGS) entry which is preliminary data.</text>
</comment>
<accession>A0A367YQW6</accession>
<dbReference type="AlphaFoldDB" id="A0A367YQW6"/>
<dbReference type="InterPro" id="IPR016181">
    <property type="entry name" value="Acyl_CoA_acyltransferase"/>
</dbReference>
<name>A0A367YQW6_9ACTN</name>
<dbReference type="InterPro" id="IPR000182">
    <property type="entry name" value="GNAT_dom"/>
</dbReference>
<sequence length="92" mass="10130">MTLTFEHRDAEHRFVASDDGREVGVVDYRLDGTVATITHTGTDPGRRGEGIAGRLTTVVLDDMRARGWSVVPQCPYTAQFIDQHPGYADLLA</sequence>
<dbReference type="GO" id="GO:0016747">
    <property type="term" value="F:acyltransferase activity, transferring groups other than amino-acyl groups"/>
    <property type="evidence" value="ECO:0007669"/>
    <property type="project" value="InterPro"/>
</dbReference>
<feature type="domain" description="N-acetyltransferase" evidence="1">
    <location>
        <begin position="1"/>
        <end position="92"/>
    </location>
</feature>
<keyword evidence="4" id="KW-1185">Reference proteome</keyword>
<reference evidence="3 4" key="1">
    <citation type="submission" date="2018-07" db="EMBL/GenBank/DDBJ databases">
        <title>Desertimonas flava gen. nov. sp. nov.</title>
        <authorList>
            <person name="Liu S."/>
        </authorList>
    </citation>
    <scope>NUCLEOTIDE SEQUENCE [LARGE SCALE GENOMIC DNA]</scope>
    <source>
        <strain evidence="3 4">16Sb5-5</strain>
    </source>
</reference>
<dbReference type="PROSITE" id="PS51729">
    <property type="entry name" value="GNAT_YJDJ"/>
    <property type="match status" value="1"/>
</dbReference>
<dbReference type="InterPro" id="IPR031165">
    <property type="entry name" value="GNAT_YJDJ"/>
</dbReference>
<keyword evidence="3" id="KW-0808">Transferase</keyword>
<evidence type="ECO:0000313" key="3">
    <source>
        <dbReference type="EMBL" id="RCK68180.1"/>
    </source>
</evidence>
<organism evidence="3 4">
    <name type="scientific">Desertihabitans brevis</name>
    <dbReference type="NCBI Taxonomy" id="2268447"/>
    <lineage>
        <taxon>Bacteria</taxon>
        <taxon>Bacillati</taxon>
        <taxon>Actinomycetota</taxon>
        <taxon>Actinomycetes</taxon>
        <taxon>Propionibacteriales</taxon>
        <taxon>Propionibacteriaceae</taxon>
        <taxon>Desertihabitans</taxon>
    </lineage>
</organism>
<dbReference type="PANTHER" id="PTHR31435:SF10">
    <property type="entry name" value="BSR4717 PROTEIN"/>
    <property type="match status" value="1"/>
</dbReference>
<feature type="domain" description="N-acetyltransferase" evidence="2">
    <location>
        <begin position="6"/>
        <end position="92"/>
    </location>
</feature>